<name>A0ABD6DEH7_9EURY</name>
<keyword evidence="2" id="KW-1185">Reference proteome</keyword>
<dbReference type="RefSeq" id="WP_256399757.1">
    <property type="nucleotide sequence ID" value="NZ_JANHJR010000002.1"/>
</dbReference>
<reference evidence="1 2" key="1">
    <citation type="journal article" date="2019" name="Int. J. Syst. Evol. Microbiol.">
        <title>The Global Catalogue of Microorganisms (GCM) 10K type strain sequencing project: providing services to taxonomists for standard genome sequencing and annotation.</title>
        <authorList>
            <consortium name="The Broad Institute Genomics Platform"/>
            <consortium name="The Broad Institute Genome Sequencing Center for Infectious Disease"/>
            <person name="Wu L."/>
            <person name="Ma J."/>
        </authorList>
    </citation>
    <scope>NUCLEOTIDE SEQUENCE [LARGE SCALE GENOMIC DNA]</scope>
    <source>
        <strain evidence="1 2">CGMCC 1.10390</strain>
    </source>
</reference>
<proteinExistence type="predicted"/>
<protein>
    <submittedName>
        <fullName evidence="1">DUF2071 domain-containing protein</fullName>
    </submittedName>
</protein>
<sequence>MRWVPTFRGVIDRRILVNFAIEPQVLDPVLPDRFRPRTVDGPAGERAIGGICCIRLTAMRPRGLPAAVGVTSENAAHRIGVEWEGDDGETRSGVYVPRRDTSSRLNSVFGSRSFGRHYHADFAVTEDADRYRLHMRNDDHDVTVEVDAMETDGLPDGSVFPDVGAASAYHECGAVGYCPTPTGDRLAGVELATDEWHVEPLSVESVRASFFEQFPEDAVTFDNALLMCDIGHEWQPRRSFTVERPTRPGR</sequence>
<dbReference type="Proteomes" id="UP001597034">
    <property type="component" value="Unassembled WGS sequence"/>
</dbReference>
<dbReference type="InterPro" id="IPR018644">
    <property type="entry name" value="DUF2071"/>
</dbReference>
<dbReference type="AlphaFoldDB" id="A0ABD6DEH7"/>
<accession>A0ABD6DEH7</accession>
<dbReference type="Pfam" id="PF09844">
    <property type="entry name" value="DUF2071"/>
    <property type="match status" value="1"/>
</dbReference>
<comment type="caution">
    <text evidence="1">The sequence shown here is derived from an EMBL/GenBank/DDBJ whole genome shotgun (WGS) entry which is preliminary data.</text>
</comment>
<evidence type="ECO:0000313" key="2">
    <source>
        <dbReference type="Proteomes" id="UP001597034"/>
    </source>
</evidence>
<gene>
    <name evidence="1" type="ORF">ACFSBL_02230</name>
</gene>
<evidence type="ECO:0000313" key="1">
    <source>
        <dbReference type="EMBL" id="MFD1644488.1"/>
    </source>
</evidence>
<dbReference type="EMBL" id="JBHUDO010000001">
    <property type="protein sequence ID" value="MFD1644488.1"/>
    <property type="molecule type" value="Genomic_DNA"/>
</dbReference>
<organism evidence="1 2">
    <name type="scientific">Haloarchaeobius litoreus</name>
    <dbReference type="NCBI Taxonomy" id="755306"/>
    <lineage>
        <taxon>Archaea</taxon>
        <taxon>Methanobacteriati</taxon>
        <taxon>Methanobacteriota</taxon>
        <taxon>Stenosarchaea group</taxon>
        <taxon>Halobacteria</taxon>
        <taxon>Halobacteriales</taxon>
        <taxon>Halorubellaceae</taxon>
        <taxon>Haloarchaeobius</taxon>
    </lineage>
</organism>